<dbReference type="GO" id="GO:0005886">
    <property type="term" value="C:plasma membrane"/>
    <property type="evidence" value="ECO:0007669"/>
    <property type="project" value="InterPro"/>
</dbReference>
<dbReference type="EMBL" id="JAATJJ010000001">
    <property type="protein sequence ID" value="NJB69808.1"/>
    <property type="molecule type" value="Genomic_DNA"/>
</dbReference>
<accession>A0A846QNW1</accession>
<evidence type="ECO:0000259" key="1">
    <source>
        <dbReference type="Pfam" id="PF10099"/>
    </source>
</evidence>
<dbReference type="RefSeq" id="WP_167960089.1">
    <property type="nucleotide sequence ID" value="NZ_JAATJJ010000001.1"/>
</dbReference>
<dbReference type="AlphaFoldDB" id="A0A846QNW1"/>
<keyword evidence="3" id="KW-1185">Reference proteome</keyword>
<protein>
    <recommendedName>
        <fullName evidence="1">Anti-sigma K factor RskA C-terminal domain-containing protein</fullName>
    </recommendedName>
</protein>
<evidence type="ECO:0000313" key="2">
    <source>
        <dbReference type="EMBL" id="NJB69808.1"/>
    </source>
</evidence>
<evidence type="ECO:0000313" key="3">
    <source>
        <dbReference type="Proteomes" id="UP000590442"/>
    </source>
</evidence>
<sequence>MKNLLLFAGVLALLSSCHRGNVDDEPAMSNLTLNLNGLEDLGGDFLYEGWIIVDGAPVSTGTFSVNASGELSESTFSLDTEMLESATNFVLSIEPVPDPSPDPAPTKLLIGEFNGDMAAVSTGTVAASFDTVAGEYILATPTGTGAENEKYSGLWFLNNSSGSPMVGLELPTLNDGWKYEGWAVIDGVPVTTGTFTAVDDFDEADPFSGSNPGPPFPGEDFLHNAPSGLTFPTDLRGGVAVISIEPYPDNSPMPFTLKPLVGMIPADAMGVQALGDNVSASFPTGTVSR</sequence>
<dbReference type="InterPro" id="IPR018764">
    <property type="entry name" value="RskA_C"/>
</dbReference>
<dbReference type="Pfam" id="PF10099">
    <property type="entry name" value="RskA_C"/>
    <property type="match status" value="1"/>
</dbReference>
<feature type="domain" description="Anti-sigma K factor RskA C-terminal" evidence="1">
    <location>
        <begin position="24"/>
        <end position="106"/>
    </location>
</feature>
<dbReference type="Proteomes" id="UP000590442">
    <property type="component" value="Unassembled WGS sequence"/>
</dbReference>
<gene>
    <name evidence="2" type="ORF">GGR42_000270</name>
</gene>
<name>A0A846QNW1_9FLAO</name>
<reference evidence="2 3" key="1">
    <citation type="submission" date="2020-03" db="EMBL/GenBank/DDBJ databases">
        <title>Genomic Encyclopedia of Type Strains, Phase IV (KMG-IV): sequencing the most valuable type-strain genomes for metagenomic binning, comparative biology and taxonomic classification.</title>
        <authorList>
            <person name="Goeker M."/>
        </authorList>
    </citation>
    <scope>NUCLEOTIDE SEQUENCE [LARGE SCALE GENOMIC DNA]</scope>
    <source>
        <strain evidence="2 3">DSM 29762</strain>
    </source>
</reference>
<proteinExistence type="predicted"/>
<comment type="caution">
    <text evidence="2">The sequence shown here is derived from an EMBL/GenBank/DDBJ whole genome shotgun (WGS) entry which is preliminary data.</text>
</comment>
<organism evidence="2 3">
    <name type="scientific">Saonia flava</name>
    <dbReference type="NCBI Taxonomy" id="523696"/>
    <lineage>
        <taxon>Bacteria</taxon>
        <taxon>Pseudomonadati</taxon>
        <taxon>Bacteroidota</taxon>
        <taxon>Flavobacteriia</taxon>
        <taxon>Flavobacteriales</taxon>
        <taxon>Flavobacteriaceae</taxon>
        <taxon>Saonia</taxon>
    </lineage>
</organism>
<dbReference type="PROSITE" id="PS51257">
    <property type="entry name" value="PROKAR_LIPOPROTEIN"/>
    <property type="match status" value="1"/>
</dbReference>